<name>A0A927PZL3_9ACTN</name>
<evidence type="ECO:0000313" key="3">
    <source>
        <dbReference type="Proteomes" id="UP000616839"/>
    </source>
</evidence>
<comment type="caution">
    <text evidence="2">The sequence shown here is derived from an EMBL/GenBank/DDBJ whole genome shotgun (WGS) entry which is preliminary data.</text>
</comment>
<sequence>MTAASIARLLVGAAAIASAAVGTLVAVSPADATPQDEVSIVRTSCG</sequence>
<accession>A0A927PZL3</accession>
<dbReference type="AlphaFoldDB" id="A0A927PZL3"/>
<gene>
    <name evidence="2" type="ORF">IE331_12195</name>
</gene>
<protein>
    <submittedName>
        <fullName evidence="2">Uncharacterized protein</fullName>
    </submittedName>
</protein>
<keyword evidence="1" id="KW-0732">Signal</keyword>
<organism evidence="2 3">
    <name type="scientific">Nocardioides donggukensis</name>
    <dbReference type="NCBI Taxonomy" id="2774019"/>
    <lineage>
        <taxon>Bacteria</taxon>
        <taxon>Bacillati</taxon>
        <taxon>Actinomycetota</taxon>
        <taxon>Actinomycetes</taxon>
        <taxon>Propionibacteriales</taxon>
        <taxon>Nocardioidaceae</taxon>
        <taxon>Nocardioides</taxon>
    </lineage>
</organism>
<dbReference type="RefSeq" id="WP_192143693.1">
    <property type="nucleotide sequence ID" value="NZ_JACYXZ010000003.1"/>
</dbReference>
<feature type="chain" id="PRO_5036929936" evidence="1">
    <location>
        <begin position="20"/>
        <end position="46"/>
    </location>
</feature>
<evidence type="ECO:0000256" key="1">
    <source>
        <dbReference type="SAM" id="SignalP"/>
    </source>
</evidence>
<dbReference type="EMBL" id="JACYXZ010000003">
    <property type="protein sequence ID" value="MBD8870388.1"/>
    <property type="molecule type" value="Genomic_DNA"/>
</dbReference>
<reference evidence="2" key="1">
    <citation type="submission" date="2020-09" db="EMBL/GenBank/DDBJ databases">
        <title>Nocardioides sp. strain MJB4 16S ribosomal RNA gene Genome sequencing and assembly.</title>
        <authorList>
            <person name="Kim I."/>
        </authorList>
    </citation>
    <scope>NUCLEOTIDE SEQUENCE</scope>
    <source>
        <strain evidence="2">MJB4</strain>
    </source>
</reference>
<dbReference type="Proteomes" id="UP000616839">
    <property type="component" value="Unassembled WGS sequence"/>
</dbReference>
<keyword evidence="3" id="KW-1185">Reference proteome</keyword>
<proteinExistence type="predicted"/>
<evidence type="ECO:0000313" key="2">
    <source>
        <dbReference type="EMBL" id="MBD8870388.1"/>
    </source>
</evidence>
<feature type="signal peptide" evidence="1">
    <location>
        <begin position="1"/>
        <end position="19"/>
    </location>
</feature>